<evidence type="ECO:0000256" key="1">
    <source>
        <dbReference type="SAM" id="MobiDB-lite"/>
    </source>
</evidence>
<dbReference type="OrthoDB" id="10387700at2759"/>
<proteinExistence type="predicted"/>
<dbReference type="GeneID" id="36520756"/>
<evidence type="ECO:0000313" key="3">
    <source>
        <dbReference type="Proteomes" id="UP000234585"/>
    </source>
</evidence>
<evidence type="ECO:0000313" key="2">
    <source>
        <dbReference type="EMBL" id="PLB35664.1"/>
    </source>
</evidence>
<protein>
    <submittedName>
        <fullName evidence="2">Uncharacterized protein</fullName>
    </submittedName>
</protein>
<dbReference type="EMBL" id="KZ559159">
    <property type="protein sequence ID" value="PLB35664.1"/>
    <property type="molecule type" value="Genomic_DNA"/>
</dbReference>
<accession>A0A2I2F4X4</accession>
<dbReference type="AlphaFoldDB" id="A0A2I2F4X4"/>
<sequence>MANRDTDTDHPQEPSNTRHNRILNRPPPELKRSDAFIRRESGDGDQTELEFPSGPLAMDRDQVYMLPATLVSYAKAGMTAVKIGQLLHRAVYDNDAPLGHLVTTLVDERTPYAEIATTVFLYLDLRGDNGAPLFPDSWVGDKEVRPEPGPYAREV</sequence>
<feature type="region of interest" description="Disordered" evidence="1">
    <location>
        <begin position="1"/>
        <end position="34"/>
    </location>
</feature>
<name>A0A2I2F4X4_ASPCN</name>
<keyword evidence="3" id="KW-1185">Reference proteome</keyword>
<reference evidence="2 3" key="1">
    <citation type="submission" date="2017-12" db="EMBL/GenBank/DDBJ databases">
        <authorList>
            <consortium name="DOE Joint Genome Institute"/>
            <person name="Haridas S."/>
            <person name="Kjaerbolling I."/>
            <person name="Vesth T.C."/>
            <person name="Frisvad J.C."/>
            <person name="Nybo J.L."/>
            <person name="Theobald S."/>
            <person name="Kuo A."/>
            <person name="Bowyer P."/>
            <person name="Matsuda Y."/>
            <person name="Mondo S."/>
            <person name="Lyhne E.K."/>
            <person name="Kogle M.E."/>
            <person name="Clum A."/>
            <person name="Lipzen A."/>
            <person name="Salamov A."/>
            <person name="Ngan C.Y."/>
            <person name="Daum C."/>
            <person name="Chiniquy J."/>
            <person name="Barry K."/>
            <person name="LaButti K."/>
            <person name="Simmons B.A."/>
            <person name="Magnuson J.K."/>
            <person name="Mortensen U.H."/>
            <person name="Larsen T.O."/>
            <person name="Grigoriev I.V."/>
            <person name="Baker S.E."/>
            <person name="Andersen M.R."/>
            <person name="Nordberg H.P."/>
            <person name="Cantor M.N."/>
            <person name="Hua S.X."/>
        </authorList>
    </citation>
    <scope>NUCLEOTIDE SEQUENCE [LARGE SCALE GENOMIC DNA]</scope>
    <source>
        <strain evidence="2 3">CBS 102.13</strain>
    </source>
</reference>
<dbReference type="RefSeq" id="XP_024669676.1">
    <property type="nucleotide sequence ID" value="XM_024813596.1"/>
</dbReference>
<gene>
    <name evidence="2" type="ORF">BDW47DRAFT_109942</name>
</gene>
<feature type="compositionally biased region" description="Basic and acidic residues" evidence="1">
    <location>
        <begin position="1"/>
        <end position="12"/>
    </location>
</feature>
<dbReference type="Proteomes" id="UP000234585">
    <property type="component" value="Unassembled WGS sequence"/>
</dbReference>
<organism evidence="2 3">
    <name type="scientific">Aspergillus candidus</name>
    <dbReference type="NCBI Taxonomy" id="41067"/>
    <lineage>
        <taxon>Eukaryota</taxon>
        <taxon>Fungi</taxon>
        <taxon>Dikarya</taxon>
        <taxon>Ascomycota</taxon>
        <taxon>Pezizomycotina</taxon>
        <taxon>Eurotiomycetes</taxon>
        <taxon>Eurotiomycetidae</taxon>
        <taxon>Eurotiales</taxon>
        <taxon>Aspergillaceae</taxon>
        <taxon>Aspergillus</taxon>
        <taxon>Aspergillus subgen. Circumdati</taxon>
    </lineage>
</organism>